<dbReference type="InterPro" id="IPR007499">
    <property type="entry name" value="ERF_bacteria_virus"/>
</dbReference>
<dbReference type="Pfam" id="PF04404">
    <property type="entry name" value="ERF"/>
    <property type="match status" value="1"/>
</dbReference>
<dbReference type="Proteomes" id="UP000001039">
    <property type="component" value="Chromosome"/>
</dbReference>
<protein>
    <submittedName>
        <fullName evidence="1">Recombination protein</fullName>
    </submittedName>
</protein>
<evidence type="ECO:0000313" key="1">
    <source>
        <dbReference type="EMBL" id="ACI61769.1"/>
    </source>
</evidence>
<gene>
    <name evidence="1" type="ordered locus">Spy49_1501c</name>
</gene>
<name>A0A0H3C1C6_STRPZ</name>
<dbReference type="KEGG" id="soz:Spy49_1501c"/>
<reference evidence="1 2" key="1">
    <citation type="journal article" date="2008" name="J. Bacteriol.">
        <title>Genome sequence of a nephritogenic and highly transformable M49 strain of Streptococcus pyogenes.</title>
        <authorList>
            <person name="McShan W.M."/>
            <person name="Ferretti J.J."/>
            <person name="Karasawa T."/>
            <person name="Suvorov A.N."/>
            <person name="Lin S."/>
            <person name="Qin B."/>
            <person name="Jia H."/>
            <person name="Kenton S."/>
            <person name="Najar F."/>
            <person name="Wu H."/>
            <person name="Scott J."/>
            <person name="Roe B.A."/>
            <person name="Savic D.J."/>
        </authorList>
    </citation>
    <scope>NUCLEOTIDE SEQUENCE [LARGE SCALE GENOMIC DNA]</scope>
    <source>
        <strain evidence="1 2">NZ131</strain>
    </source>
</reference>
<proteinExistence type="predicted"/>
<evidence type="ECO:0000313" key="2">
    <source>
        <dbReference type="Proteomes" id="UP000001039"/>
    </source>
</evidence>
<organism evidence="1 2">
    <name type="scientific">Streptococcus pyogenes serotype M49 (strain NZ131)</name>
    <dbReference type="NCBI Taxonomy" id="471876"/>
    <lineage>
        <taxon>Bacteria</taxon>
        <taxon>Bacillati</taxon>
        <taxon>Bacillota</taxon>
        <taxon>Bacilli</taxon>
        <taxon>Lactobacillales</taxon>
        <taxon>Streptococcaceae</taxon>
        <taxon>Streptococcus</taxon>
    </lineage>
</organism>
<sequence>MTMTFAELQTKMQITKTTKQGVKYTFRNAEDIFTHFKTLNSGWELTVSDELVELIGRIFIKATATARIGDEQHQATRYAELDSVPVLNTKDYKTGEPKQVQQMQVPQWTGAVSSYAGKYALQGLFGIGEEDVEAIVTEDTQRKEQKNSQPTTFKTPKISNIQVETYKSDLNDIAKATNQNVEELTKWLTDTLKVKSLEDLRTEQIVSTDNLINKLKKRAGQKND</sequence>
<accession>A0A0H3C1C6</accession>
<dbReference type="AlphaFoldDB" id="A0A0H3C1C6"/>
<dbReference type="HOGENOM" id="CLU_082063_0_1_9"/>
<dbReference type="EMBL" id="CP000829">
    <property type="protein sequence ID" value="ACI61769.1"/>
    <property type="molecule type" value="Genomic_DNA"/>
</dbReference>